<keyword evidence="3" id="KW-0175">Coiled coil</keyword>
<sequence length="128" mass="14709">MSNLSDDTLRRILQQIQTQAVTSQRQLGLVRAQTQAKEKERRILELTMRELGTVPAGEGRMFRGVGKMFIEQPRAEINSKHEALKTSLSDDISSLQKKAKYLERQLEEANSQLRDIFHSQQREAARQS</sequence>
<dbReference type="Gene3D" id="1.10.287.370">
    <property type="match status" value="1"/>
</dbReference>
<dbReference type="GO" id="GO:0044183">
    <property type="term" value="F:protein folding chaperone"/>
    <property type="evidence" value="ECO:0007669"/>
    <property type="project" value="TreeGrafter"/>
</dbReference>
<dbReference type="GO" id="GO:0051082">
    <property type="term" value="F:unfolded protein binding"/>
    <property type="evidence" value="ECO:0007669"/>
    <property type="project" value="InterPro"/>
</dbReference>
<proteinExistence type="inferred from homology"/>
<evidence type="ECO:0000313" key="5">
    <source>
        <dbReference type="Proteomes" id="UP000053611"/>
    </source>
</evidence>
<dbReference type="RefSeq" id="XP_018282357.1">
    <property type="nucleotide sequence ID" value="XM_018421825.1"/>
</dbReference>
<comment type="similarity">
    <text evidence="1">Belongs to the prefoldin subunit beta family.</text>
</comment>
<keyword evidence="2" id="KW-0143">Chaperone</keyword>
<dbReference type="GO" id="GO:0016272">
    <property type="term" value="C:prefoldin complex"/>
    <property type="evidence" value="ECO:0007669"/>
    <property type="project" value="InterPro"/>
</dbReference>
<keyword evidence="5" id="KW-1185">Reference proteome</keyword>
<dbReference type="GO" id="GO:0005737">
    <property type="term" value="C:cytoplasm"/>
    <property type="evidence" value="ECO:0007669"/>
    <property type="project" value="TreeGrafter"/>
</dbReference>
<dbReference type="OrthoDB" id="2015447at2759"/>
<evidence type="ECO:0000256" key="1">
    <source>
        <dbReference type="ARBA" id="ARBA00008045"/>
    </source>
</evidence>
<dbReference type="InterPro" id="IPR009053">
    <property type="entry name" value="Prefoldin"/>
</dbReference>
<feature type="coiled-coil region" evidence="3">
    <location>
        <begin position="85"/>
        <end position="112"/>
    </location>
</feature>
<protein>
    <submittedName>
        <fullName evidence="4">Prefoldin beta-like protein</fullName>
    </submittedName>
</protein>
<evidence type="ECO:0000256" key="3">
    <source>
        <dbReference type="SAM" id="Coils"/>
    </source>
</evidence>
<dbReference type="PANTHER" id="PTHR20903:SF0">
    <property type="entry name" value="PREFOLDIN SUBUNIT 1"/>
    <property type="match status" value="1"/>
</dbReference>
<gene>
    <name evidence="4" type="ORF">CC85DRAFT_282014</name>
</gene>
<dbReference type="SUPFAM" id="SSF46579">
    <property type="entry name" value="Prefoldin"/>
    <property type="match status" value="1"/>
</dbReference>
<dbReference type="Proteomes" id="UP000053611">
    <property type="component" value="Unassembled WGS sequence"/>
</dbReference>
<organism evidence="4 5">
    <name type="scientific">Cutaneotrichosporon oleaginosum</name>
    <dbReference type="NCBI Taxonomy" id="879819"/>
    <lineage>
        <taxon>Eukaryota</taxon>
        <taxon>Fungi</taxon>
        <taxon>Dikarya</taxon>
        <taxon>Basidiomycota</taxon>
        <taxon>Agaricomycotina</taxon>
        <taxon>Tremellomycetes</taxon>
        <taxon>Trichosporonales</taxon>
        <taxon>Trichosporonaceae</taxon>
        <taxon>Cutaneotrichosporon</taxon>
    </lineage>
</organism>
<dbReference type="GeneID" id="28982428"/>
<dbReference type="InterPro" id="IPR002777">
    <property type="entry name" value="PFD_beta-like"/>
</dbReference>
<dbReference type="EMBL" id="KQ087179">
    <property type="protein sequence ID" value="KLT45866.1"/>
    <property type="molecule type" value="Genomic_DNA"/>
</dbReference>
<reference evidence="4 5" key="1">
    <citation type="submission" date="2015-03" db="EMBL/GenBank/DDBJ databases">
        <title>Genomics and transcriptomics of the oil-accumulating basidiomycete yeast T. oleaginosus allow insights into substrate utilization and the diverse evolutionary trajectories of mating systems in fungi.</title>
        <authorList>
            <consortium name="DOE Joint Genome Institute"/>
            <person name="Kourist R."/>
            <person name="Kracht O."/>
            <person name="Bracharz F."/>
            <person name="Lipzen A."/>
            <person name="Nolan M."/>
            <person name="Ohm R."/>
            <person name="Grigoriev I."/>
            <person name="Sun S."/>
            <person name="Heitman J."/>
            <person name="Bruck T."/>
            <person name="Nowrousian M."/>
        </authorList>
    </citation>
    <scope>NUCLEOTIDE SEQUENCE [LARGE SCALE GENOMIC DNA]</scope>
    <source>
        <strain evidence="4 5">IBC0246</strain>
    </source>
</reference>
<name>A0A0J0XXS6_9TREE</name>
<dbReference type="AlphaFoldDB" id="A0A0J0XXS6"/>
<evidence type="ECO:0000313" key="4">
    <source>
        <dbReference type="EMBL" id="KLT45866.1"/>
    </source>
</evidence>
<accession>A0A0J0XXS6</accession>
<dbReference type="Pfam" id="PF01920">
    <property type="entry name" value="Prefoldin_2"/>
    <property type="match status" value="1"/>
</dbReference>
<dbReference type="STRING" id="879819.A0A0J0XXS6"/>
<evidence type="ECO:0000256" key="2">
    <source>
        <dbReference type="ARBA" id="ARBA00023186"/>
    </source>
</evidence>
<dbReference type="PANTHER" id="PTHR20903">
    <property type="entry name" value="PREFOLDIN SUBUNIT 1-RELATED"/>
    <property type="match status" value="1"/>
</dbReference>